<dbReference type="EMBL" id="JRPN01000025">
    <property type="protein sequence ID" value="KGT75299.1"/>
    <property type="molecule type" value="Genomic_DNA"/>
</dbReference>
<evidence type="ECO:0000256" key="1">
    <source>
        <dbReference type="SAM" id="MobiDB-lite"/>
    </source>
</evidence>
<feature type="compositionally biased region" description="Basic and acidic residues" evidence="1">
    <location>
        <begin position="21"/>
        <end position="31"/>
    </location>
</feature>
<proteinExistence type="predicted"/>
<dbReference type="KEGG" id="bjp:RN69_15305"/>
<dbReference type="GeneID" id="64071828"/>
<feature type="compositionally biased region" description="Low complexity" evidence="1">
    <location>
        <begin position="32"/>
        <end position="41"/>
    </location>
</feature>
<organism evidence="2 3">
    <name type="scientific">Bradyrhizobium japonicum</name>
    <dbReference type="NCBI Taxonomy" id="375"/>
    <lineage>
        <taxon>Bacteria</taxon>
        <taxon>Pseudomonadati</taxon>
        <taxon>Pseudomonadota</taxon>
        <taxon>Alphaproteobacteria</taxon>
        <taxon>Hyphomicrobiales</taxon>
        <taxon>Nitrobacteraceae</taxon>
        <taxon>Bradyrhizobium</taxon>
    </lineage>
</organism>
<dbReference type="PATRIC" id="fig|375.37.peg.6846"/>
<sequence length="75" mass="7618">MADEQRGGSGNFANDPQRASEAGKKGGERSHGQQGQQTQGGSKPGQQGGSSTDNPGNFANDREKASEAGRKGGQS</sequence>
<feature type="compositionally biased region" description="Basic and acidic residues" evidence="1">
    <location>
        <begin position="60"/>
        <end position="75"/>
    </location>
</feature>
<dbReference type="Proteomes" id="UP000030377">
    <property type="component" value="Unassembled WGS sequence"/>
</dbReference>
<dbReference type="eggNOG" id="COG3729">
    <property type="taxonomic scope" value="Bacteria"/>
</dbReference>
<gene>
    <name evidence="2" type="ORF">MA20_32835</name>
</gene>
<protein>
    <submittedName>
        <fullName evidence="2">Stress-induced protein</fullName>
    </submittedName>
</protein>
<comment type="caution">
    <text evidence="2">The sequence shown here is derived from an EMBL/GenBank/DDBJ whole genome shotgun (WGS) entry which is preliminary data.</text>
</comment>
<evidence type="ECO:0000313" key="3">
    <source>
        <dbReference type="Proteomes" id="UP000030377"/>
    </source>
</evidence>
<feature type="region of interest" description="Disordered" evidence="1">
    <location>
        <begin position="1"/>
        <end position="75"/>
    </location>
</feature>
<accession>A0A0A3XPU3</accession>
<dbReference type="Pfam" id="PF10685">
    <property type="entry name" value="KGG"/>
    <property type="match status" value="2"/>
</dbReference>
<dbReference type="InterPro" id="IPR019626">
    <property type="entry name" value="Stress-induced_KGG_rpt"/>
</dbReference>
<reference evidence="2 3" key="1">
    <citation type="submission" date="2014-09" db="EMBL/GenBank/DDBJ databases">
        <title>Draft genome of Bradyrhizobium japonicum Is-34.</title>
        <authorList>
            <person name="Tsurumaru H."/>
            <person name="Yamakawa T."/>
            <person name="Hashimoto S."/>
            <person name="Okizaki K."/>
            <person name="Kanesaki Y."/>
            <person name="Yoshikawa H."/>
            <person name="Yajima S."/>
        </authorList>
    </citation>
    <scope>NUCLEOTIDE SEQUENCE [LARGE SCALE GENOMIC DNA]</scope>
    <source>
        <strain evidence="2 3">Is-34</strain>
    </source>
</reference>
<evidence type="ECO:0000313" key="2">
    <source>
        <dbReference type="EMBL" id="KGT75299.1"/>
    </source>
</evidence>
<name>A0A0A3XPU3_BRAJP</name>
<dbReference type="AlphaFoldDB" id="A0A0A3XPU3"/>
<dbReference type="RefSeq" id="WP_014493269.1">
    <property type="nucleotide sequence ID" value="NZ_BJNK01000018.1"/>
</dbReference>